<accession>U4T1N8</accession>
<gene>
    <name evidence="1" type="ORF">M917_2048</name>
</gene>
<dbReference type="EMBL" id="AUSW01000034">
    <property type="protein sequence ID" value="ERL54702.1"/>
    <property type="molecule type" value="Genomic_DNA"/>
</dbReference>
<dbReference type="AlphaFoldDB" id="U4T1N8"/>
<dbReference type="STRING" id="1354303.M917_2048"/>
<evidence type="ECO:0000313" key="1">
    <source>
        <dbReference type="EMBL" id="ERL54702.1"/>
    </source>
</evidence>
<dbReference type="Proteomes" id="UP000016761">
    <property type="component" value="Unassembled WGS sequence"/>
</dbReference>
<dbReference type="PATRIC" id="fig|1354303.4.peg.2013"/>
<sequence length="38" mass="4434">MDVKADGLQAIYQQRIEYTFIISLMKSHIDTTHLLVQL</sequence>
<keyword evidence="2" id="KW-1185">Reference proteome</keyword>
<organism evidence="1 2">
    <name type="scientific">Psychrobacter aquaticus CMS 56</name>
    <dbReference type="NCBI Taxonomy" id="1354303"/>
    <lineage>
        <taxon>Bacteria</taxon>
        <taxon>Pseudomonadati</taxon>
        <taxon>Pseudomonadota</taxon>
        <taxon>Gammaproteobacteria</taxon>
        <taxon>Moraxellales</taxon>
        <taxon>Moraxellaceae</taxon>
        <taxon>Psychrobacter</taxon>
    </lineage>
</organism>
<evidence type="ECO:0000313" key="2">
    <source>
        <dbReference type="Proteomes" id="UP000016761"/>
    </source>
</evidence>
<protein>
    <submittedName>
        <fullName evidence="1">Uncharacterized protein</fullName>
    </submittedName>
</protein>
<reference evidence="1 2" key="1">
    <citation type="journal article" date="2013" name="Genome Announc.">
        <title>Draft Genome Sequence of Psychrobacter aquaticus Strain CMS 56T, Isolated from a Cyanobacterial Mat Sample Collected from Water Bodies in the McMurdo Dry Valley Region of Antarctica.</title>
        <authorList>
            <person name="Reddy G.S."/>
            <person name="Ara S."/>
            <person name="Singh A."/>
            <person name="Kumar Pinnaka A."/>
            <person name="Shivaji S."/>
        </authorList>
    </citation>
    <scope>NUCLEOTIDE SEQUENCE [LARGE SCALE GENOMIC DNA]</scope>
    <source>
        <strain evidence="1 2">CMS 56</strain>
    </source>
</reference>
<proteinExistence type="predicted"/>
<name>U4T1N8_9GAMM</name>
<comment type="caution">
    <text evidence="1">The sequence shown here is derived from an EMBL/GenBank/DDBJ whole genome shotgun (WGS) entry which is preliminary data.</text>
</comment>